<dbReference type="PRINTS" id="PR00412">
    <property type="entry name" value="EPOXHYDRLASE"/>
</dbReference>
<protein>
    <submittedName>
        <fullName evidence="2">Alpha/beta hydrolase</fullName>
    </submittedName>
</protein>
<dbReference type="InterPro" id="IPR000639">
    <property type="entry name" value="Epox_hydrolase-like"/>
</dbReference>
<dbReference type="Pfam" id="PF12697">
    <property type="entry name" value="Abhydrolase_6"/>
    <property type="match status" value="1"/>
</dbReference>
<feature type="domain" description="AB hydrolase-1" evidence="1">
    <location>
        <begin position="38"/>
        <end position="283"/>
    </location>
</feature>
<dbReference type="GO" id="GO:0046464">
    <property type="term" value="P:acylglycerol catabolic process"/>
    <property type="evidence" value="ECO:0007669"/>
    <property type="project" value="TreeGrafter"/>
</dbReference>
<name>A0A975A092_9BACT</name>
<dbReference type="InterPro" id="IPR050266">
    <property type="entry name" value="AB_hydrolase_sf"/>
</dbReference>
<dbReference type="InterPro" id="IPR029058">
    <property type="entry name" value="AB_hydrolase_fold"/>
</dbReference>
<accession>A0A975A092</accession>
<evidence type="ECO:0000259" key="1">
    <source>
        <dbReference type="Pfam" id="PF12697"/>
    </source>
</evidence>
<keyword evidence="3" id="KW-1185">Reference proteome</keyword>
<evidence type="ECO:0000313" key="3">
    <source>
        <dbReference type="Proteomes" id="UP000662783"/>
    </source>
</evidence>
<dbReference type="Gene3D" id="3.40.50.1820">
    <property type="entry name" value="alpha/beta hydrolase"/>
    <property type="match status" value="1"/>
</dbReference>
<proteinExistence type="predicted"/>
<evidence type="ECO:0000313" key="2">
    <source>
        <dbReference type="EMBL" id="QSE96996.1"/>
    </source>
</evidence>
<dbReference type="Proteomes" id="UP000662783">
    <property type="component" value="Chromosome"/>
</dbReference>
<dbReference type="PANTHER" id="PTHR43798:SF33">
    <property type="entry name" value="HYDROLASE, PUTATIVE (AFU_ORTHOLOGUE AFUA_2G14860)-RELATED"/>
    <property type="match status" value="1"/>
</dbReference>
<dbReference type="InterPro" id="IPR000073">
    <property type="entry name" value="AB_hydrolase_1"/>
</dbReference>
<keyword evidence="2" id="KW-0378">Hydrolase</keyword>
<dbReference type="SUPFAM" id="SSF53474">
    <property type="entry name" value="alpha/beta-Hydrolases"/>
    <property type="match status" value="1"/>
</dbReference>
<dbReference type="AlphaFoldDB" id="A0A975A092"/>
<dbReference type="RefSeq" id="WP_205721509.1">
    <property type="nucleotide sequence ID" value="NZ_CP070608.1"/>
</dbReference>
<dbReference type="GO" id="GO:0047372">
    <property type="term" value="F:monoacylglycerol lipase activity"/>
    <property type="evidence" value="ECO:0007669"/>
    <property type="project" value="TreeGrafter"/>
</dbReference>
<reference evidence="2" key="1">
    <citation type="submission" date="2021-02" db="EMBL/GenBank/DDBJ databases">
        <title>Fulvivirga sp. S481 isolated from sea water.</title>
        <authorList>
            <person name="Bae S.S."/>
            <person name="Baek K."/>
        </authorList>
    </citation>
    <scope>NUCLEOTIDE SEQUENCE</scope>
    <source>
        <strain evidence="2">S481</strain>
    </source>
</reference>
<dbReference type="PANTHER" id="PTHR43798">
    <property type="entry name" value="MONOACYLGLYCEROL LIPASE"/>
    <property type="match status" value="1"/>
</dbReference>
<dbReference type="GO" id="GO:0016020">
    <property type="term" value="C:membrane"/>
    <property type="evidence" value="ECO:0007669"/>
    <property type="project" value="TreeGrafter"/>
</dbReference>
<organism evidence="2 3">
    <name type="scientific">Fulvivirga lutea</name>
    <dbReference type="NCBI Taxonomy" id="2810512"/>
    <lineage>
        <taxon>Bacteria</taxon>
        <taxon>Pseudomonadati</taxon>
        <taxon>Bacteroidota</taxon>
        <taxon>Cytophagia</taxon>
        <taxon>Cytophagales</taxon>
        <taxon>Fulvivirgaceae</taxon>
        <taxon>Fulvivirga</taxon>
    </lineage>
</organism>
<dbReference type="KEGG" id="fuv:JR347_15570"/>
<gene>
    <name evidence="2" type="ORF">JR347_15570</name>
</gene>
<dbReference type="EMBL" id="CP070608">
    <property type="protein sequence ID" value="QSE96996.1"/>
    <property type="molecule type" value="Genomic_DNA"/>
</dbReference>
<sequence length="294" mass="33231">MSHSINIAGLEEWYSKGNYSNVNNLRVFHIQEGEGPTLLCIHGFPSSSWDFAPIWQELTNHFHVLSFDLIGLGRSSKPNMKLTVALQADIIEGLFEKLEFTEAHILAHDLGDTVAQELLARQKEGSTKINWLSCILLNGGIFPETHQPLFIQKLLISPIGGIIANLFTKKAFRKNITAVFSNEHPPSDEFIEGTWQLIIEQNGIKAIPRLIRYMAERVKNRERWVQPLQEAIIPIQLINGVEDPISGAHMAGRFEEVIPNAHVVRIPNSGHYPHIETPQEVLKAIFEFHSIQDD</sequence>